<dbReference type="EMBL" id="JAMRXG010000008">
    <property type="protein sequence ID" value="MCM6775927.1"/>
    <property type="molecule type" value="Genomic_DNA"/>
</dbReference>
<evidence type="ECO:0000259" key="1">
    <source>
        <dbReference type="Pfam" id="PF12697"/>
    </source>
</evidence>
<reference evidence="2" key="1">
    <citation type="submission" date="2022-06" db="EMBL/GenBank/DDBJ databases">
        <title>Novel species in genus nocardia.</title>
        <authorList>
            <person name="Li F."/>
        </authorList>
    </citation>
    <scope>NUCLEOTIDE SEQUENCE</scope>
    <source>
        <strain evidence="2">CDC141</strain>
    </source>
</reference>
<dbReference type="Pfam" id="PF12697">
    <property type="entry name" value="Abhydrolase_6"/>
    <property type="match status" value="1"/>
</dbReference>
<dbReference type="InterPro" id="IPR000073">
    <property type="entry name" value="AB_hydrolase_1"/>
</dbReference>
<comment type="caution">
    <text evidence="2">The sequence shown here is derived from an EMBL/GenBank/DDBJ whole genome shotgun (WGS) entry which is preliminary data.</text>
</comment>
<proteinExistence type="predicted"/>
<dbReference type="GO" id="GO:0016787">
    <property type="term" value="F:hydrolase activity"/>
    <property type="evidence" value="ECO:0007669"/>
    <property type="project" value="UniProtKB-KW"/>
</dbReference>
<accession>A0A9X2IXE1</accession>
<keyword evidence="3" id="KW-1185">Reference proteome</keyword>
<name>A0A9X2IXE1_9NOCA</name>
<sequence length="299" mass="31611">MPQGTLAATLCLPARNATGTVMVLMAGSNYNHTYWDFPYRPETYNFRRAMNAGGYATLVVDRLGTGASTRPPSATLTATGTAAALHEIVQALRRGLAGRAPFDTIIIGGHSLSSGIDVLEAATYHDVNGVLLTGYSHSLDYLQVSSVVSTYYPADQDPKFAGRGYDPGYLTTQPGTRAASFHGPTNVDPQAVATDEATKEVFSLSEYPDGLSSTVPPVSHAIDVPVMLVNGSMDKLSCGVDFSICRDAAVLHAAESPYFSPAARLHTYVLPGAGHSVNLAPSTESYQAAVLSWANSTFE</sequence>
<feature type="domain" description="AB hydrolase-1" evidence="1">
    <location>
        <begin position="23"/>
        <end position="281"/>
    </location>
</feature>
<evidence type="ECO:0000313" key="2">
    <source>
        <dbReference type="EMBL" id="MCM6775927.1"/>
    </source>
</evidence>
<dbReference type="Gene3D" id="3.40.50.1820">
    <property type="entry name" value="alpha/beta hydrolase"/>
    <property type="match status" value="1"/>
</dbReference>
<dbReference type="RefSeq" id="WP_251914162.1">
    <property type="nucleotide sequence ID" value="NZ_JAMRXG010000008.1"/>
</dbReference>
<evidence type="ECO:0000313" key="3">
    <source>
        <dbReference type="Proteomes" id="UP001139157"/>
    </source>
</evidence>
<dbReference type="SUPFAM" id="SSF53474">
    <property type="entry name" value="alpha/beta-Hydrolases"/>
    <property type="match status" value="1"/>
</dbReference>
<keyword evidence="2" id="KW-0378">Hydrolase</keyword>
<protein>
    <submittedName>
        <fullName evidence="2">Alpha/beta hydrolase</fullName>
    </submittedName>
</protein>
<dbReference type="AlphaFoldDB" id="A0A9X2IXE1"/>
<gene>
    <name evidence="2" type="ORF">NDR86_20825</name>
</gene>
<dbReference type="Proteomes" id="UP001139157">
    <property type="component" value="Unassembled WGS sequence"/>
</dbReference>
<organism evidence="2 3">
    <name type="scientific">Nocardia pulmonis</name>
    <dbReference type="NCBI Taxonomy" id="2951408"/>
    <lineage>
        <taxon>Bacteria</taxon>
        <taxon>Bacillati</taxon>
        <taxon>Actinomycetota</taxon>
        <taxon>Actinomycetes</taxon>
        <taxon>Mycobacteriales</taxon>
        <taxon>Nocardiaceae</taxon>
        <taxon>Nocardia</taxon>
    </lineage>
</organism>
<dbReference type="InterPro" id="IPR029058">
    <property type="entry name" value="AB_hydrolase_fold"/>
</dbReference>